<dbReference type="PROSITE" id="PS50294">
    <property type="entry name" value="WD_REPEATS_REGION"/>
    <property type="match status" value="7"/>
</dbReference>
<evidence type="ECO:0000256" key="6">
    <source>
        <dbReference type="PROSITE-ProRule" id="PRU00221"/>
    </source>
</evidence>
<feature type="repeat" description="WD" evidence="6">
    <location>
        <begin position="762"/>
        <end position="794"/>
    </location>
</feature>
<feature type="compositionally biased region" description="Basic and acidic residues" evidence="7">
    <location>
        <begin position="395"/>
        <end position="404"/>
    </location>
</feature>
<dbReference type="Gene3D" id="2.130.10.10">
    <property type="entry name" value="YVTN repeat-like/Quinoprotein amine dehydrogenase"/>
    <property type="match status" value="3"/>
</dbReference>
<dbReference type="GO" id="GO:0032040">
    <property type="term" value="C:small-subunit processome"/>
    <property type="evidence" value="ECO:0007669"/>
    <property type="project" value="TreeGrafter"/>
</dbReference>
<dbReference type="CDD" id="cd00200">
    <property type="entry name" value="WD40"/>
    <property type="match status" value="1"/>
</dbReference>
<evidence type="ECO:0000256" key="1">
    <source>
        <dbReference type="ARBA" id="ARBA00004604"/>
    </source>
</evidence>
<dbReference type="PROSITE" id="PS00678">
    <property type="entry name" value="WD_REPEATS_1"/>
    <property type="match status" value="2"/>
</dbReference>
<feature type="domain" description="Small-subunit processome Utp12" evidence="8">
    <location>
        <begin position="901"/>
        <end position="1002"/>
    </location>
</feature>
<dbReference type="PROSITE" id="PS50082">
    <property type="entry name" value="WD_REPEATS_2"/>
    <property type="match status" value="7"/>
</dbReference>
<dbReference type="InterPro" id="IPR036322">
    <property type="entry name" value="WD40_repeat_dom_sf"/>
</dbReference>
<dbReference type="AlphaFoldDB" id="A0AA48QWD2"/>
<dbReference type="InterPro" id="IPR015943">
    <property type="entry name" value="WD40/YVTN_repeat-like_dom_sf"/>
</dbReference>
<evidence type="ECO:0000256" key="2">
    <source>
        <dbReference type="ARBA" id="ARBA00022574"/>
    </source>
</evidence>
<dbReference type="InterPro" id="IPR051570">
    <property type="entry name" value="TBC1_cilium_biogenesis"/>
</dbReference>
<reference evidence="9" key="1">
    <citation type="journal article" date="2023" name="BMC Genomics">
        <title>Chromosome-level genome assemblies of Cutaneotrichosporon spp. (Trichosporonales, Basidiomycota) reveal imbalanced evolution between nucleotide sequences and chromosome synteny.</title>
        <authorList>
            <person name="Kobayashi Y."/>
            <person name="Kayamori A."/>
            <person name="Aoki K."/>
            <person name="Shiwa Y."/>
            <person name="Matsutani M."/>
            <person name="Fujita N."/>
            <person name="Sugita T."/>
            <person name="Iwasaki W."/>
            <person name="Tanaka N."/>
            <person name="Takashima M."/>
        </authorList>
    </citation>
    <scope>NUCLEOTIDE SEQUENCE</scope>
    <source>
        <strain evidence="9">HIS019</strain>
    </source>
</reference>
<dbReference type="InterPro" id="IPR001680">
    <property type="entry name" value="WD40_rpt"/>
</dbReference>
<dbReference type="Pfam" id="PF25172">
    <property type="entry name" value="Beta-prop_WDR3_2nd"/>
    <property type="match status" value="1"/>
</dbReference>
<evidence type="ECO:0000313" key="9">
    <source>
        <dbReference type="EMBL" id="BEI92268.1"/>
    </source>
</evidence>
<dbReference type="PRINTS" id="PR00320">
    <property type="entry name" value="GPROTEINBRPT"/>
</dbReference>
<dbReference type="SUPFAM" id="SSF50978">
    <property type="entry name" value="WD40 repeat-like"/>
    <property type="match status" value="2"/>
</dbReference>
<dbReference type="Proteomes" id="UP001233271">
    <property type="component" value="Chromosome 4"/>
</dbReference>
<comment type="similarity">
    <text evidence="5">Belongs to the WD repeat WDR3/UTP12 family.</text>
</comment>
<keyword evidence="2 6" id="KW-0853">WD repeat</keyword>
<dbReference type="GO" id="GO:0030490">
    <property type="term" value="P:maturation of SSU-rRNA"/>
    <property type="evidence" value="ECO:0007669"/>
    <property type="project" value="TreeGrafter"/>
</dbReference>
<feature type="region of interest" description="Disordered" evidence="7">
    <location>
        <begin position="386"/>
        <end position="405"/>
    </location>
</feature>
<dbReference type="GO" id="GO:0034388">
    <property type="term" value="C:Pwp2p-containing subcomplex of 90S preribosome"/>
    <property type="evidence" value="ECO:0007669"/>
    <property type="project" value="TreeGrafter"/>
</dbReference>
<dbReference type="FunFam" id="2.130.10.10:FF:000178">
    <property type="entry name" value="WD repeat domain 3"/>
    <property type="match status" value="1"/>
</dbReference>
<keyword evidence="10" id="KW-1185">Reference proteome</keyword>
<evidence type="ECO:0000256" key="7">
    <source>
        <dbReference type="SAM" id="MobiDB-lite"/>
    </source>
</evidence>
<feature type="repeat" description="WD" evidence="6">
    <location>
        <begin position="720"/>
        <end position="752"/>
    </location>
</feature>
<feature type="repeat" description="WD" evidence="6">
    <location>
        <begin position="678"/>
        <end position="719"/>
    </location>
</feature>
<feature type="repeat" description="WD" evidence="6">
    <location>
        <begin position="183"/>
        <end position="215"/>
    </location>
</feature>
<accession>A0AA48QWD2</accession>
<gene>
    <name evidence="9" type="primary">DIP2</name>
    <name evidence="9" type="ORF">CcaverHIS019_0410880</name>
</gene>
<dbReference type="RefSeq" id="XP_060457533.1">
    <property type="nucleotide sequence ID" value="XM_060600994.1"/>
</dbReference>
<dbReference type="GeneID" id="85496138"/>
<dbReference type="FunFam" id="2.130.10.10:FF:000157">
    <property type="entry name" value="WD repeat domain 3"/>
    <property type="match status" value="1"/>
</dbReference>
<organism evidence="9 10">
    <name type="scientific">Cutaneotrichosporon cavernicola</name>
    <dbReference type="NCBI Taxonomy" id="279322"/>
    <lineage>
        <taxon>Eukaryota</taxon>
        <taxon>Fungi</taxon>
        <taxon>Dikarya</taxon>
        <taxon>Basidiomycota</taxon>
        <taxon>Agaricomycotina</taxon>
        <taxon>Tremellomycetes</taxon>
        <taxon>Trichosporonales</taxon>
        <taxon>Trichosporonaceae</taxon>
        <taxon>Cutaneotrichosporon</taxon>
    </lineage>
</organism>
<evidence type="ECO:0000259" key="8">
    <source>
        <dbReference type="Pfam" id="PF04003"/>
    </source>
</evidence>
<dbReference type="PANTHER" id="PTHR19853">
    <property type="entry name" value="WD REPEAT CONTAINING PROTEIN 3 WDR3"/>
    <property type="match status" value="1"/>
</dbReference>
<dbReference type="SMART" id="SM00320">
    <property type="entry name" value="WD40"/>
    <property type="match status" value="11"/>
</dbReference>
<proteinExistence type="inferred from homology"/>
<feature type="repeat" description="WD" evidence="6">
    <location>
        <begin position="570"/>
        <end position="604"/>
    </location>
</feature>
<keyword evidence="3" id="KW-0677">Repeat</keyword>
<evidence type="ECO:0000256" key="5">
    <source>
        <dbReference type="ARBA" id="ARBA00038229"/>
    </source>
</evidence>
<dbReference type="PANTHER" id="PTHR19853:SF0">
    <property type="entry name" value="WD REPEAT-CONTAINING PROTEIN 3"/>
    <property type="match status" value="1"/>
</dbReference>
<dbReference type="InterPro" id="IPR019775">
    <property type="entry name" value="WD40_repeat_CS"/>
</dbReference>
<dbReference type="Pfam" id="PF25173">
    <property type="entry name" value="Beta-prop_WDR3_1st"/>
    <property type="match status" value="1"/>
</dbReference>
<evidence type="ECO:0000313" key="10">
    <source>
        <dbReference type="Proteomes" id="UP001233271"/>
    </source>
</evidence>
<protein>
    <recommendedName>
        <fullName evidence="8">Small-subunit processome Utp12 domain-containing protein</fullName>
    </recommendedName>
</protein>
<sequence>MASISSLGLGLWPFGLRSPSAPSSPLILPAVRGIRTIQLQVLIDAANPPPPTGLTYAWHVILKFFGMLKRSGSRTSSLLHPVRMAFGVICSPTANSSYDGRLAYVAGWEDVLVWDVKRGELASMWHATGVTSPITYLTPAPAPEESTSSTARTFAVSYADGSIRLWSWDPETPGVEAVEVVTFNGHKKGVSALAWDADGGRLASGGSEGEVVVWDRVAEVGLFRLRGHRGPVTSLHFIPHPTLGATQHAGYLLTTSRDTYLKLWDLSTQHCVQTVVVGRSEVWSCAVKDEEEAEDDGRWLILTGSGDGEVRAWTIDKAALAEGLKENENGELPKLVLPLCTVPLPPSTHPVSQLAFHPTLPVILAQTSERTTAVLRLRSEEEVAAKRARRKKRDREKSKKKGVDVEEEAMNEEPIAWEDRVTTWCVVKANAKVKSFSLGEDGAKSMSLLLALANNSLESYSVPSPQGAKKSKLADGNAPEPAKVHSVELAGHRQDVRALAVSSDDQVLASAASGTLKVWNMRSTACLRTMECGYALCCTFLPGDRHVVVGTKAGELLLYDVAASVLLQRYEAHKGPVWALHVRPDGRGLVSGSADKDVKFWDFEMREEGEGERVVSRLGVETIYKNKQLALVHVKTLKMTDDVLAVKYSPDGRLLAVSLLDSTVKIFFADTLKFFLSLYGHKLPVLALDISSDSKLILTCSADKNVKIWGLDFGDCHRSLFAHDDSVMSVAFEKNSHYFWSVGKDRVLKYWDGDKFELIQKLEGHQGEIWALAVSHQGSYVVTGSHDKSIRIWEKTDEPLFLDEERERELEAAHDAALVDSMNRLDTEDGDGEGEAEAVQKQTAETLMAGERIMDALALADADREATEEWEAEKARLGDAGASLPAPAKNPELAARGVEADEHVYNTLASIPAAHMEDALLVLPFRNVISLLGYLDAWAVADRDIVLTARLLHFLIRTHHAQIVANRVMRARLVSLRTHVRSALGRHRAQMGYNLAALRFLRARWEGERTAGLLEEEGMDEEAVRRRLEESRTKRKRVAVV</sequence>
<evidence type="ECO:0000256" key="4">
    <source>
        <dbReference type="ARBA" id="ARBA00023242"/>
    </source>
</evidence>
<name>A0AA48QWD2_9TREE</name>
<keyword evidence="4" id="KW-0539">Nucleus</keyword>
<dbReference type="GO" id="GO:0030515">
    <property type="term" value="F:snoRNA binding"/>
    <property type="evidence" value="ECO:0007669"/>
    <property type="project" value="TreeGrafter"/>
</dbReference>
<comment type="subcellular location">
    <subcellularLocation>
        <location evidence="1">Nucleus</location>
        <location evidence="1">Nucleolus</location>
    </subcellularLocation>
</comment>
<dbReference type="Pfam" id="PF04003">
    <property type="entry name" value="Utp12"/>
    <property type="match status" value="1"/>
</dbReference>
<evidence type="ECO:0000256" key="3">
    <source>
        <dbReference type="ARBA" id="ARBA00022737"/>
    </source>
</evidence>
<feature type="region of interest" description="Disordered" evidence="7">
    <location>
        <begin position="461"/>
        <end position="481"/>
    </location>
</feature>
<dbReference type="InterPro" id="IPR020472">
    <property type="entry name" value="WD40_PAC1"/>
</dbReference>
<dbReference type="EMBL" id="AP028215">
    <property type="protein sequence ID" value="BEI92268.1"/>
    <property type="molecule type" value="Genomic_DNA"/>
</dbReference>
<dbReference type="KEGG" id="ccac:CcaHIS019_0410880"/>
<feature type="repeat" description="WD" evidence="6">
    <location>
        <begin position="489"/>
        <end position="529"/>
    </location>
</feature>
<dbReference type="InterPro" id="IPR007148">
    <property type="entry name" value="SSU_processome_Utp12"/>
</dbReference>
<feature type="repeat" description="WD" evidence="6">
    <location>
        <begin position="225"/>
        <end position="274"/>
    </location>
</feature>